<comment type="caution">
    <text evidence="9">The sequence shown here is derived from an EMBL/GenBank/DDBJ whole genome shotgun (WGS) entry which is preliminary data.</text>
</comment>
<dbReference type="GO" id="GO:0005524">
    <property type="term" value="F:ATP binding"/>
    <property type="evidence" value="ECO:0007669"/>
    <property type="project" value="UniProtKB-KW"/>
</dbReference>
<dbReference type="InterPro" id="IPR027417">
    <property type="entry name" value="P-loop_NTPase"/>
</dbReference>
<organism evidence="9 10">
    <name type="scientific">Actinoallomurus oryzae</name>
    <dbReference type="NCBI Taxonomy" id="502180"/>
    <lineage>
        <taxon>Bacteria</taxon>
        <taxon>Bacillati</taxon>
        <taxon>Actinomycetota</taxon>
        <taxon>Actinomycetes</taxon>
        <taxon>Streptosporangiales</taxon>
        <taxon>Thermomonosporaceae</taxon>
        <taxon>Actinoallomurus</taxon>
    </lineage>
</organism>
<evidence type="ECO:0000256" key="7">
    <source>
        <dbReference type="ARBA" id="ARBA00023136"/>
    </source>
</evidence>
<keyword evidence="3" id="KW-0813">Transport</keyword>
<keyword evidence="4" id="KW-1003">Cell membrane</keyword>
<dbReference type="SUPFAM" id="SSF52540">
    <property type="entry name" value="P-loop containing nucleoside triphosphate hydrolases"/>
    <property type="match status" value="1"/>
</dbReference>
<dbReference type="Proteomes" id="UP001500503">
    <property type="component" value="Unassembled WGS sequence"/>
</dbReference>
<evidence type="ECO:0000256" key="3">
    <source>
        <dbReference type="ARBA" id="ARBA00022448"/>
    </source>
</evidence>
<dbReference type="SMART" id="SM00382">
    <property type="entry name" value="AAA"/>
    <property type="match status" value="1"/>
</dbReference>
<dbReference type="EMBL" id="BAABHF010000042">
    <property type="protein sequence ID" value="GAA4508366.1"/>
    <property type="molecule type" value="Genomic_DNA"/>
</dbReference>
<proteinExistence type="inferred from homology"/>
<evidence type="ECO:0000256" key="1">
    <source>
        <dbReference type="ARBA" id="ARBA00004202"/>
    </source>
</evidence>
<dbReference type="InterPro" id="IPR003593">
    <property type="entry name" value="AAA+_ATPase"/>
</dbReference>
<keyword evidence="10" id="KW-1185">Reference proteome</keyword>
<dbReference type="CDD" id="cd03257">
    <property type="entry name" value="ABC_NikE_OppD_transporters"/>
    <property type="match status" value="1"/>
</dbReference>
<accession>A0ABP8QQN2</accession>
<feature type="domain" description="ABC transporter" evidence="8">
    <location>
        <begin position="7"/>
        <end position="258"/>
    </location>
</feature>
<evidence type="ECO:0000313" key="9">
    <source>
        <dbReference type="EMBL" id="GAA4508366.1"/>
    </source>
</evidence>
<dbReference type="NCBIfam" id="TIGR01727">
    <property type="entry name" value="oligo_HPY"/>
    <property type="match status" value="1"/>
</dbReference>
<dbReference type="Pfam" id="PF00005">
    <property type="entry name" value="ABC_tran"/>
    <property type="match status" value="1"/>
</dbReference>
<dbReference type="Pfam" id="PF08352">
    <property type="entry name" value="oligo_HPY"/>
    <property type="match status" value="1"/>
</dbReference>
<evidence type="ECO:0000256" key="2">
    <source>
        <dbReference type="ARBA" id="ARBA00005417"/>
    </source>
</evidence>
<dbReference type="PROSITE" id="PS00211">
    <property type="entry name" value="ABC_TRANSPORTER_1"/>
    <property type="match status" value="1"/>
</dbReference>
<keyword evidence="5" id="KW-0547">Nucleotide-binding</keyword>
<dbReference type="PANTHER" id="PTHR43297:SF2">
    <property type="entry name" value="DIPEPTIDE TRANSPORT ATP-BINDING PROTEIN DPPD"/>
    <property type="match status" value="1"/>
</dbReference>
<dbReference type="PROSITE" id="PS50893">
    <property type="entry name" value="ABC_TRANSPORTER_2"/>
    <property type="match status" value="1"/>
</dbReference>
<gene>
    <name evidence="9" type="ORF">GCM10023191_068050</name>
</gene>
<keyword evidence="7" id="KW-0472">Membrane</keyword>
<evidence type="ECO:0000256" key="4">
    <source>
        <dbReference type="ARBA" id="ARBA00022475"/>
    </source>
</evidence>
<dbReference type="InterPro" id="IPR017871">
    <property type="entry name" value="ABC_transporter-like_CS"/>
</dbReference>
<reference evidence="10" key="1">
    <citation type="journal article" date="2019" name="Int. J. Syst. Evol. Microbiol.">
        <title>The Global Catalogue of Microorganisms (GCM) 10K type strain sequencing project: providing services to taxonomists for standard genome sequencing and annotation.</title>
        <authorList>
            <consortium name="The Broad Institute Genomics Platform"/>
            <consortium name="The Broad Institute Genome Sequencing Center for Infectious Disease"/>
            <person name="Wu L."/>
            <person name="Ma J."/>
        </authorList>
    </citation>
    <scope>NUCLEOTIDE SEQUENCE [LARGE SCALE GENOMIC DNA]</scope>
    <source>
        <strain evidence="10">JCM 17933</strain>
    </source>
</reference>
<name>A0ABP8QQN2_9ACTN</name>
<keyword evidence="6 9" id="KW-0067">ATP-binding</keyword>
<dbReference type="Gene3D" id="3.40.50.300">
    <property type="entry name" value="P-loop containing nucleotide triphosphate hydrolases"/>
    <property type="match status" value="1"/>
</dbReference>
<comment type="similarity">
    <text evidence="2">Belongs to the ABC transporter superfamily.</text>
</comment>
<protein>
    <submittedName>
        <fullName evidence="9">ABC transporter ATP-binding protein</fullName>
    </submittedName>
</protein>
<sequence length="343" mass="36650">MNAVPVLEVNDLHAEFRLDTGTVRAVNGVSFSVEPGQTLAVVGESGSGKTATALSILRLHPTPPCVYTGGQIIAGDRDLLTLPEREMRQVRGNEIAMIFQDPMTSLNPVKTVGAQIVESLRRHRSLPRGEARARAVEALREVGIAHPEARAGQYPHQLSGGMRQRVMIAMALACRPKLLIADEPTTALDVTVQAQIMELMADLQERFGMAIVLITHDLGVVAQVADQVLVMYAGRPVEAAGADDLFERPRMPYTRALLESMPRPDVPGGAVLDPIRGAPPNLLDLPPGCAFHPRCGFARPECASTVPVLEEKAPGHAAACVLTDLPGASGGENAMETRPEQAP</sequence>
<dbReference type="InterPro" id="IPR003439">
    <property type="entry name" value="ABC_transporter-like_ATP-bd"/>
</dbReference>
<evidence type="ECO:0000256" key="5">
    <source>
        <dbReference type="ARBA" id="ARBA00022741"/>
    </source>
</evidence>
<dbReference type="InterPro" id="IPR050388">
    <property type="entry name" value="ABC_Ni/Peptide_Import"/>
</dbReference>
<evidence type="ECO:0000259" key="8">
    <source>
        <dbReference type="PROSITE" id="PS50893"/>
    </source>
</evidence>
<evidence type="ECO:0000256" key="6">
    <source>
        <dbReference type="ARBA" id="ARBA00022840"/>
    </source>
</evidence>
<dbReference type="InterPro" id="IPR013563">
    <property type="entry name" value="Oligopep_ABC_C"/>
</dbReference>
<dbReference type="PANTHER" id="PTHR43297">
    <property type="entry name" value="OLIGOPEPTIDE TRANSPORT ATP-BINDING PROTEIN APPD"/>
    <property type="match status" value="1"/>
</dbReference>
<evidence type="ECO:0000313" key="10">
    <source>
        <dbReference type="Proteomes" id="UP001500503"/>
    </source>
</evidence>
<comment type="subcellular location">
    <subcellularLocation>
        <location evidence="1">Cell membrane</location>
        <topology evidence="1">Peripheral membrane protein</topology>
    </subcellularLocation>
</comment>